<name>K2RVL2_MACPH</name>
<comment type="caution">
    <text evidence="1">The sequence shown here is derived from an EMBL/GenBank/DDBJ whole genome shotgun (WGS) entry which is preliminary data.</text>
</comment>
<sequence length="148" mass="16863">MRHIFHLQAANCACMNVCYRAHTYSKPPKHPRPLHAASREVTRNSIPHPTSHLPRNLIYPSSNPLATVAPPLCQDMCSRLRAPRTSLTFLHNPDAAYAAATHRMYDPKAWEEAAISEKRRRQVHLLLHTALQKALCFLLLPTPLCFRK</sequence>
<organism evidence="1 2">
    <name type="scientific">Macrophomina phaseolina (strain MS6)</name>
    <name type="common">Charcoal rot fungus</name>
    <dbReference type="NCBI Taxonomy" id="1126212"/>
    <lineage>
        <taxon>Eukaryota</taxon>
        <taxon>Fungi</taxon>
        <taxon>Dikarya</taxon>
        <taxon>Ascomycota</taxon>
        <taxon>Pezizomycotina</taxon>
        <taxon>Dothideomycetes</taxon>
        <taxon>Dothideomycetes incertae sedis</taxon>
        <taxon>Botryosphaeriales</taxon>
        <taxon>Botryosphaeriaceae</taxon>
        <taxon>Macrophomina</taxon>
    </lineage>
</organism>
<dbReference type="VEuPathDB" id="FungiDB:MPH_08604"/>
<dbReference type="AlphaFoldDB" id="K2RVL2"/>
<reference evidence="1 2" key="1">
    <citation type="journal article" date="2012" name="BMC Genomics">
        <title>Tools to kill: Genome of one of the most destructive plant pathogenic fungi Macrophomina phaseolina.</title>
        <authorList>
            <person name="Islam M.S."/>
            <person name="Haque M.S."/>
            <person name="Islam M.M."/>
            <person name="Emdad E.M."/>
            <person name="Halim A."/>
            <person name="Hossen Q.M.M."/>
            <person name="Hossain M.Z."/>
            <person name="Ahmed B."/>
            <person name="Rahim S."/>
            <person name="Rahman M.S."/>
            <person name="Alam M.M."/>
            <person name="Hou S."/>
            <person name="Wan X."/>
            <person name="Saito J.A."/>
            <person name="Alam M."/>
        </authorList>
    </citation>
    <scope>NUCLEOTIDE SEQUENCE [LARGE SCALE GENOMIC DNA]</scope>
    <source>
        <strain evidence="1 2">MS6</strain>
    </source>
</reference>
<evidence type="ECO:0000313" key="1">
    <source>
        <dbReference type="EMBL" id="EKG14229.1"/>
    </source>
</evidence>
<dbReference type="HOGENOM" id="CLU_1759170_0_0_1"/>
<dbReference type="Proteomes" id="UP000007129">
    <property type="component" value="Unassembled WGS sequence"/>
</dbReference>
<dbReference type="InParanoid" id="K2RVL2"/>
<gene>
    <name evidence="1" type="ORF">MPH_08604</name>
</gene>
<protein>
    <submittedName>
        <fullName evidence="1">Uncharacterized protein</fullName>
    </submittedName>
</protein>
<accession>K2RVL2</accession>
<evidence type="ECO:0000313" key="2">
    <source>
        <dbReference type="Proteomes" id="UP000007129"/>
    </source>
</evidence>
<proteinExistence type="predicted"/>
<dbReference type="EMBL" id="AHHD01000364">
    <property type="protein sequence ID" value="EKG14229.1"/>
    <property type="molecule type" value="Genomic_DNA"/>
</dbReference>